<feature type="region of interest" description="Disordered" evidence="4">
    <location>
        <begin position="474"/>
        <end position="671"/>
    </location>
</feature>
<dbReference type="PANTHER" id="PTHR12526:SF627">
    <property type="entry name" value="D-RHAMNOSYLTRANSFERASE WBPZ"/>
    <property type="match status" value="1"/>
</dbReference>
<dbReference type="Gene3D" id="3.40.50.2000">
    <property type="entry name" value="Glycogen Phosphorylase B"/>
    <property type="match status" value="2"/>
</dbReference>
<feature type="compositionally biased region" description="Basic and acidic residues" evidence="4">
    <location>
        <begin position="481"/>
        <end position="503"/>
    </location>
</feature>
<evidence type="ECO:0000259" key="6">
    <source>
        <dbReference type="Pfam" id="PF13439"/>
    </source>
</evidence>
<dbReference type="Proteomes" id="UP000477722">
    <property type="component" value="Unassembled WGS sequence"/>
</dbReference>
<feature type="compositionally biased region" description="Basic residues" evidence="4">
    <location>
        <begin position="626"/>
        <end position="639"/>
    </location>
</feature>
<feature type="compositionally biased region" description="Basic residues" evidence="4">
    <location>
        <begin position="504"/>
        <end position="528"/>
    </location>
</feature>
<name>A0A6G4X3A0_9ACTN</name>
<dbReference type="Pfam" id="PF13439">
    <property type="entry name" value="Glyco_transf_4"/>
    <property type="match status" value="1"/>
</dbReference>
<dbReference type="InterPro" id="IPR001296">
    <property type="entry name" value="Glyco_trans_1"/>
</dbReference>
<gene>
    <name evidence="7" type="ORF">G5C65_26620</name>
</gene>
<accession>A0A6G4X3A0</accession>
<sequence>MKIAFLINNVYGIGGTIRATANLSRALAGRHEVEVVSVHRVADEPELAFDGRVRLSSLIDMREGTPGYEGGHPLTGQPCSMFPDTGAAADSARLPYSALQDERIGRWLGETGAEVVIATRPDLNGYLARDGGTRYLRVGQEHLSLDAHDPTLRGHQNAAIPGLDAFVAVSEADAAQYRRALPDVWARIVCIPNGVPQPAVEPCDHGSKVIVAAGRLAAVKRYDRLVDAFAKVAGAHPGWSVRLYGRGPERAALRRRIDELGLYERVFLMGPVSPIETEWAKAAIAAVCSDRESFGMTLVEAMHCGVPVISGDCPHGPAEIIEDGSNGVLVPLEAGVDGYATALGALMADAPRRARLGAAGRERARAYTPETIADRYETLIQDLLAARRRHRTLWTRLRSALPVGRATRNEASPAPAPSSGPDAPARPRAAARATADGGISIRLDAETLPPGPLHFLARLRHDPKEQHIRIPLPPAATAPAGEHHGLPGGGDRQRRGLGRDRRAVHQGRPPNHHARRDRGQNHRRNRPRRTADRRRDSPAHRQGRRTRSHPGTGAGLAQGAVRPPPAGDQGTAELQCRPPRPRPRGRERHDRTHAGAVLRRGHRAGRRRLPVRDQGRTAALPAGRGSRGHRTHVLPRRLRGQVQQPLRAPRGGGPTEGGRRRDIGLDDRHPHRMAVRDSMERRRHHHQPRGRVPALARDLLRQWQWCVRGLETRRAQFSPGSAGSARIRVHGHRCVLSHARAPTVRPECGAGCAAAQCVDGVARQGAAQSLTAP</sequence>
<feature type="compositionally biased region" description="Basic and acidic residues" evidence="4">
    <location>
        <begin position="529"/>
        <end position="539"/>
    </location>
</feature>
<feature type="region of interest" description="Disordered" evidence="4">
    <location>
        <begin position="405"/>
        <end position="434"/>
    </location>
</feature>
<feature type="compositionally biased region" description="Basic and acidic residues" evidence="4">
    <location>
        <begin position="657"/>
        <end position="671"/>
    </location>
</feature>
<proteinExistence type="predicted"/>
<feature type="domain" description="Glycosyl transferase family 1" evidence="5">
    <location>
        <begin position="203"/>
        <end position="363"/>
    </location>
</feature>
<evidence type="ECO:0000256" key="2">
    <source>
        <dbReference type="ARBA" id="ARBA00022676"/>
    </source>
</evidence>
<keyword evidence="3 7" id="KW-0808">Transferase</keyword>
<evidence type="ECO:0000259" key="5">
    <source>
        <dbReference type="Pfam" id="PF00534"/>
    </source>
</evidence>
<evidence type="ECO:0000256" key="1">
    <source>
        <dbReference type="ARBA" id="ARBA00021292"/>
    </source>
</evidence>
<protein>
    <recommendedName>
        <fullName evidence="1">D-inositol 3-phosphate glycosyltransferase</fullName>
    </recommendedName>
</protein>
<feature type="compositionally biased region" description="Low complexity" evidence="4">
    <location>
        <begin position="411"/>
        <end position="434"/>
    </location>
</feature>
<keyword evidence="2" id="KW-0328">Glycosyltransferase</keyword>
<keyword evidence="8" id="KW-1185">Reference proteome</keyword>
<dbReference type="GO" id="GO:0016757">
    <property type="term" value="F:glycosyltransferase activity"/>
    <property type="evidence" value="ECO:0007669"/>
    <property type="project" value="UniProtKB-KW"/>
</dbReference>
<evidence type="ECO:0000256" key="3">
    <source>
        <dbReference type="ARBA" id="ARBA00022679"/>
    </source>
</evidence>
<organism evidence="7 8">
    <name type="scientific">Streptomyces boncukensis</name>
    <dbReference type="NCBI Taxonomy" id="2711219"/>
    <lineage>
        <taxon>Bacteria</taxon>
        <taxon>Bacillati</taxon>
        <taxon>Actinomycetota</taxon>
        <taxon>Actinomycetes</taxon>
        <taxon>Kitasatosporales</taxon>
        <taxon>Streptomycetaceae</taxon>
        <taxon>Streptomyces</taxon>
    </lineage>
</organism>
<dbReference type="InterPro" id="IPR028098">
    <property type="entry name" value="Glyco_trans_4-like_N"/>
</dbReference>
<comment type="caution">
    <text evidence="7">The sequence shown here is derived from an EMBL/GenBank/DDBJ whole genome shotgun (WGS) entry which is preliminary data.</text>
</comment>
<reference evidence="7 8" key="1">
    <citation type="submission" date="2020-02" db="EMBL/GenBank/DDBJ databases">
        <title>Whole-genome analyses of novel actinobacteria.</title>
        <authorList>
            <person name="Sahin N."/>
            <person name="Tatar D."/>
        </authorList>
    </citation>
    <scope>NUCLEOTIDE SEQUENCE [LARGE SCALE GENOMIC DNA]</scope>
    <source>
        <strain evidence="7 8">SB3404</strain>
    </source>
</reference>
<feature type="domain" description="Glycosyltransferase subfamily 4-like N-terminal" evidence="6">
    <location>
        <begin position="13"/>
        <end position="195"/>
    </location>
</feature>
<dbReference type="Pfam" id="PF00534">
    <property type="entry name" value="Glycos_transf_1"/>
    <property type="match status" value="1"/>
</dbReference>
<dbReference type="EMBL" id="JAAKZZ010000362">
    <property type="protein sequence ID" value="NGO71858.1"/>
    <property type="molecule type" value="Genomic_DNA"/>
</dbReference>
<dbReference type="AlphaFoldDB" id="A0A6G4X3A0"/>
<feature type="compositionally biased region" description="Basic residues" evidence="4">
    <location>
        <begin position="599"/>
        <end position="609"/>
    </location>
</feature>
<evidence type="ECO:0000313" key="8">
    <source>
        <dbReference type="Proteomes" id="UP000477722"/>
    </source>
</evidence>
<evidence type="ECO:0000256" key="4">
    <source>
        <dbReference type="SAM" id="MobiDB-lite"/>
    </source>
</evidence>
<evidence type="ECO:0000313" key="7">
    <source>
        <dbReference type="EMBL" id="NGO71858.1"/>
    </source>
</evidence>
<dbReference type="SUPFAM" id="SSF53756">
    <property type="entry name" value="UDP-Glycosyltransferase/glycogen phosphorylase"/>
    <property type="match status" value="1"/>
</dbReference>
<dbReference type="PANTHER" id="PTHR12526">
    <property type="entry name" value="GLYCOSYLTRANSFERASE"/>
    <property type="match status" value="1"/>
</dbReference>